<evidence type="ECO:0000259" key="7">
    <source>
        <dbReference type="PROSITE" id="PS51686"/>
    </source>
</evidence>
<sequence>MQLPLDFKKKYKKLLGNDAESFFNSLESSTNPGFRINPLKENLPENEDLTHPIEYCQYGYYGEINGKSVDHQSGAIYSQEPSAMYVGEVADVHPGEKILDLCAAPGGKTTHIASYMKNEGTLVTNEIDYKRAKILAENVERFGIQNAIVLNENPNNLAKHFPKFFDTILIDAPCSGEGMFRKNPDATKYWNLEYPIECANRQKDILKQAIKMLKPGGKIIYSTCTFAPEEDEQIVSWMINNLDLTIEPIKKYSEMSYGHPEWSDGNEELKNTVRLFPNKFKGEGHFIAKLVNSEKGNPKKIKKLLKGNLSSEQNKLWKQFVSKNMTNFIPENLITFGEQLYTFEKGLPELKGLKVMRPGLHLGTFKKKRFEPSYALALSIHKDLFNKELNVSKEEWKNYVHGDTISCDKSLEKGWYLLICDDQPFAFGKVVNGIVKNFMPKGLRFKA</sequence>
<keyword evidence="1" id="KW-0963">Cytoplasm</keyword>
<evidence type="ECO:0000256" key="6">
    <source>
        <dbReference type="PROSITE-ProRule" id="PRU01023"/>
    </source>
</evidence>
<dbReference type="GO" id="GO:0008173">
    <property type="term" value="F:RNA methyltransferase activity"/>
    <property type="evidence" value="ECO:0007669"/>
    <property type="project" value="InterPro"/>
</dbReference>
<keyword evidence="3 6" id="KW-0808">Transferase</keyword>
<dbReference type="AlphaFoldDB" id="A0A9Q8INY5"/>
<dbReference type="Pfam" id="PF17125">
    <property type="entry name" value="Methyltr_RsmF_N"/>
    <property type="match status" value="1"/>
</dbReference>
<comment type="caution">
    <text evidence="6">Lacks conserved residue(s) required for the propagation of feature annotation.</text>
</comment>
<dbReference type="PRINTS" id="PR02008">
    <property type="entry name" value="RCMTFAMILY"/>
</dbReference>
<feature type="active site" description="Nucleophile" evidence="6">
    <location>
        <position position="224"/>
    </location>
</feature>
<dbReference type="Pfam" id="PF17126">
    <property type="entry name" value="RsmF_methylt_CI"/>
    <property type="match status" value="1"/>
</dbReference>
<dbReference type="PANTHER" id="PTHR22807">
    <property type="entry name" value="NOP2 YEAST -RELATED NOL1/NOP2/FMU SUN DOMAIN-CONTAINING"/>
    <property type="match status" value="1"/>
</dbReference>
<organism evidence="8 9">
    <name type="scientific">Apilactobacillus micheneri</name>
    <dbReference type="NCBI Taxonomy" id="1899430"/>
    <lineage>
        <taxon>Bacteria</taxon>
        <taxon>Bacillati</taxon>
        <taxon>Bacillota</taxon>
        <taxon>Bacilli</taxon>
        <taxon>Lactobacillales</taxon>
        <taxon>Lactobacillaceae</taxon>
        <taxon>Apilactobacillus</taxon>
    </lineage>
</organism>
<name>A0A9Q8INY5_9LACO</name>
<dbReference type="InterPro" id="IPR031341">
    <property type="entry name" value="Methyltr_RsmF_N"/>
</dbReference>
<dbReference type="InterPro" id="IPR001678">
    <property type="entry name" value="MeTrfase_RsmB-F_NOP2_dom"/>
</dbReference>
<feature type="binding site" evidence="6">
    <location>
        <position position="126"/>
    </location>
    <ligand>
        <name>S-adenosyl-L-methionine</name>
        <dbReference type="ChEBI" id="CHEBI:59789"/>
    </ligand>
</feature>
<dbReference type="GO" id="GO:0008757">
    <property type="term" value="F:S-adenosylmethionine-dependent methyltransferase activity"/>
    <property type="evidence" value="ECO:0007669"/>
    <property type="project" value="InterPro"/>
</dbReference>
<dbReference type="Pfam" id="PF01189">
    <property type="entry name" value="Methyltr_RsmB-F"/>
    <property type="match status" value="1"/>
</dbReference>
<dbReference type="GeneID" id="58107992"/>
<keyword evidence="5 6" id="KW-0694">RNA-binding</keyword>
<evidence type="ECO:0000256" key="1">
    <source>
        <dbReference type="ARBA" id="ARBA00022490"/>
    </source>
</evidence>
<dbReference type="PROSITE" id="PS51686">
    <property type="entry name" value="SAM_MT_RSMB_NOP"/>
    <property type="match status" value="1"/>
</dbReference>
<gene>
    <name evidence="8" type="ORF">DY130_02215</name>
</gene>
<dbReference type="InterPro" id="IPR049560">
    <property type="entry name" value="MeTrfase_RsmB-F_NOP2_cat"/>
</dbReference>
<reference evidence="8" key="1">
    <citation type="submission" date="2018-08" db="EMBL/GenBank/DDBJ databases">
        <title>Comparative genomics of wild bee and flower associated Lactobacillus reveals potential adaptation to the bee host.</title>
        <authorList>
            <person name="Vuong H.Q."/>
            <person name="Mcfrederick Q.S."/>
        </authorList>
    </citation>
    <scope>NUCLEOTIDE SEQUENCE</scope>
    <source>
        <strain evidence="8">HV_63</strain>
    </source>
</reference>
<dbReference type="CDD" id="cd21147">
    <property type="entry name" value="RsmF_methylt_CTD1"/>
    <property type="match status" value="1"/>
</dbReference>
<dbReference type="Gene3D" id="3.30.70.1170">
    <property type="entry name" value="Sun protein, domain 3"/>
    <property type="match status" value="1"/>
</dbReference>
<dbReference type="NCBIfam" id="TIGR00446">
    <property type="entry name" value="nop2p"/>
    <property type="match status" value="1"/>
</dbReference>
<dbReference type="GO" id="GO:0003723">
    <property type="term" value="F:RNA binding"/>
    <property type="evidence" value="ECO:0007669"/>
    <property type="project" value="UniProtKB-UniRule"/>
</dbReference>
<comment type="caution">
    <text evidence="8">The sequence shown here is derived from an EMBL/GenBank/DDBJ whole genome shotgun (WGS) entry which is preliminary data.</text>
</comment>
<dbReference type="CDD" id="cd02440">
    <property type="entry name" value="AdoMet_MTases"/>
    <property type="match status" value="1"/>
</dbReference>
<protein>
    <submittedName>
        <fullName evidence="8">NOL1/NOP2/sun family putative RNA methylase</fullName>
    </submittedName>
</protein>
<evidence type="ECO:0000256" key="2">
    <source>
        <dbReference type="ARBA" id="ARBA00022603"/>
    </source>
</evidence>
<dbReference type="PANTHER" id="PTHR22807:SF30">
    <property type="entry name" value="28S RRNA (CYTOSINE(4447)-C(5))-METHYLTRANSFERASE-RELATED"/>
    <property type="match status" value="1"/>
</dbReference>
<dbReference type="InterPro" id="IPR029063">
    <property type="entry name" value="SAM-dependent_MTases_sf"/>
</dbReference>
<keyword evidence="4 6" id="KW-0949">S-adenosyl-L-methionine</keyword>
<dbReference type="Proteomes" id="UP000784700">
    <property type="component" value="Unassembled WGS sequence"/>
</dbReference>
<comment type="similarity">
    <text evidence="6">Belongs to the class I-like SAM-binding methyltransferase superfamily. RsmB/NOP family.</text>
</comment>
<feature type="domain" description="SAM-dependent MTase RsmB/NOP-type" evidence="7">
    <location>
        <begin position="1"/>
        <end position="293"/>
    </location>
</feature>
<dbReference type="Gene3D" id="3.40.50.150">
    <property type="entry name" value="Vaccinia Virus protein VP39"/>
    <property type="match status" value="1"/>
</dbReference>
<evidence type="ECO:0000256" key="4">
    <source>
        <dbReference type="ARBA" id="ARBA00022691"/>
    </source>
</evidence>
<dbReference type="Gene3D" id="2.30.130.60">
    <property type="match status" value="1"/>
</dbReference>
<dbReference type="EMBL" id="QUBG01000002">
    <property type="protein sequence ID" value="TPR45028.1"/>
    <property type="molecule type" value="Genomic_DNA"/>
</dbReference>
<evidence type="ECO:0000313" key="9">
    <source>
        <dbReference type="Proteomes" id="UP000784700"/>
    </source>
</evidence>
<proteinExistence type="inferred from homology"/>
<evidence type="ECO:0000256" key="3">
    <source>
        <dbReference type="ARBA" id="ARBA00022679"/>
    </source>
</evidence>
<evidence type="ECO:0000313" key="8">
    <source>
        <dbReference type="EMBL" id="TPR45028.1"/>
    </source>
</evidence>
<dbReference type="InterPro" id="IPR027391">
    <property type="entry name" value="Nol1_Nop2_Fmu_2"/>
</dbReference>
<dbReference type="GO" id="GO:0006396">
    <property type="term" value="P:RNA processing"/>
    <property type="evidence" value="ECO:0007669"/>
    <property type="project" value="InterPro"/>
</dbReference>
<feature type="binding site" evidence="6">
    <location>
        <begin position="102"/>
        <end position="108"/>
    </location>
    <ligand>
        <name>S-adenosyl-L-methionine</name>
        <dbReference type="ChEBI" id="CHEBI:59789"/>
    </ligand>
</feature>
<dbReference type="InterPro" id="IPR011023">
    <property type="entry name" value="Nop2p"/>
</dbReference>
<dbReference type="RefSeq" id="WP_140923973.1">
    <property type="nucleotide sequence ID" value="NZ_QUBF01000002.1"/>
</dbReference>
<feature type="binding site" evidence="6">
    <location>
        <position position="171"/>
    </location>
    <ligand>
        <name>S-adenosyl-L-methionine</name>
        <dbReference type="ChEBI" id="CHEBI:59789"/>
    </ligand>
</feature>
<dbReference type="InterPro" id="IPR023267">
    <property type="entry name" value="RCMT"/>
</dbReference>
<dbReference type="Pfam" id="PF13636">
    <property type="entry name" value="Methyltranf_PUA"/>
    <property type="match status" value="1"/>
</dbReference>
<dbReference type="GO" id="GO:0001510">
    <property type="term" value="P:RNA methylation"/>
    <property type="evidence" value="ECO:0007669"/>
    <property type="project" value="InterPro"/>
</dbReference>
<dbReference type="InterPro" id="IPR031340">
    <property type="entry name" value="RsmF_methylt_CI"/>
</dbReference>
<evidence type="ECO:0000256" key="5">
    <source>
        <dbReference type="ARBA" id="ARBA00022884"/>
    </source>
</evidence>
<keyword evidence="2 6" id="KW-0489">Methyltransferase</keyword>
<dbReference type="SUPFAM" id="SSF53335">
    <property type="entry name" value="S-adenosyl-L-methionine-dependent methyltransferases"/>
    <property type="match status" value="1"/>
</dbReference>
<accession>A0A9Q8INY5</accession>